<dbReference type="Bgee" id="FBgn0268350">
    <property type="expression patterns" value="Expressed in adult organism"/>
</dbReference>
<evidence type="ECO:0000313" key="2">
    <source>
        <dbReference type="EMBL" id="KMY90790.1"/>
    </source>
</evidence>
<feature type="compositionally biased region" description="Polar residues" evidence="1">
    <location>
        <begin position="33"/>
        <end position="42"/>
    </location>
</feature>
<name>A0A0J9TQG7_DROSI</name>
<gene>
    <name evidence="2" type="primary">Dsim\GD27060</name>
    <name evidence="2" type="ORF">Dsimw501_GD27060</name>
</gene>
<reference evidence="2" key="1">
    <citation type="journal article" date="2013" name="Genome Res.">
        <title>A second-generation assembly of the Drosophila simulans genome provides new insights into patterns of lineage-specific divergence.</title>
        <authorList>
            <person name="Hu T.T."/>
            <person name="Eisen M.B."/>
            <person name="Thornton K.R."/>
            <person name="Andolfatto P."/>
        </authorList>
    </citation>
    <scope>NUCLEOTIDE SEQUENCE [LARGE SCALE GENOMIC DNA]</scope>
    <source>
        <strain evidence="2">W501</strain>
    </source>
</reference>
<sequence>MINSGIPLAPTNVWYTNCTFATNYVRSLLTPLSSQQEKSFLTSPKRERERKSERTVEKTKVRINFTHLSKFDRQVFH</sequence>
<dbReference type="KEGG" id="dsi:Dsimw501_GD27060"/>
<reference evidence="2" key="3">
    <citation type="submission" date="2015-04" db="EMBL/GenBank/DDBJ databases">
        <authorList>
            <consortium name="FlyBase"/>
        </authorList>
    </citation>
    <scope>NUCLEOTIDE SEQUENCE</scope>
    <source>
        <strain evidence="2">W501</strain>
    </source>
</reference>
<feature type="region of interest" description="Disordered" evidence="1">
    <location>
        <begin position="33"/>
        <end position="55"/>
    </location>
</feature>
<dbReference type="Proteomes" id="UP000035880">
    <property type="component" value="Chromosome 2L"/>
</dbReference>
<accession>A0A0J9TQG7</accession>
<feature type="compositionally biased region" description="Basic and acidic residues" evidence="1">
    <location>
        <begin position="44"/>
        <end position="55"/>
    </location>
</feature>
<reference evidence="2" key="2">
    <citation type="submission" date="2014-06" db="EMBL/GenBank/DDBJ databases">
        <authorList>
            <person name="Hu T."/>
            <person name="Eisen M.B."/>
            <person name="Thornton K.R."/>
            <person name="Andolfatto P."/>
        </authorList>
    </citation>
    <scope>NUCLEOTIDE SEQUENCE</scope>
    <source>
        <strain evidence="2">W501</strain>
    </source>
</reference>
<dbReference type="EMBL" id="CM002910">
    <property type="protein sequence ID" value="KMY90790.1"/>
    <property type="molecule type" value="Genomic_DNA"/>
</dbReference>
<proteinExistence type="predicted"/>
<protein>
    <submittedName>
        <fullName evidence="2">Uncharacterized protein</fullName>
    </submittedName>
</protein>
<organism evidence="2">
    <name type="scientific">Drosophila simulans</name>
    <name type="common">Fruit fly</name>
    <dbReference type="NCBI Taxonomy" id="7240"/>
    <lineage>
        <taxon>Eukaryota</taxon>
        <taxon>Metazoa</taxon>
        <taxon>Ecdysozoa</taxon>
        <taxon>Arthropoda</taxon>
        <taxon>Hexapoda</taxon>
        <taxon>Insecta</taxon>
        <taxon>Pterygota</taxon>
        <taxon>Neoptera</taxon>
        <taxon>Endopterygota</taxon>
        <taxon>Diptera</taxon>
        <taxon>Brachycera</taxon>
        <taxon>Muscomorpha</taxon>
        <taxon>Ephydroidea</taxon>
        <taxon>Drosophilidae</taxon>
        <taxon>Drosophila</taxon>
        <taxon>Sophophora</taxon>
    </lineage>
</organism>
<evidence type="ECO:0000256" key="1">
    <source>
        <dbReference type="SAM" id="MobiDB-lite"/>
    </source>
</evidence>
<dbReference type="AlphaFoldDB" id="A0A0J9TQG7"/>